<reference evidence="3 4" key="1">
    <citation type="journal article" date="2016" name="Sci. Rep.">
        <title>The genome sequence of the outbreeding globe artichoke constructed de novo incorporating a phase-aware low-pass sequencing strategy of F1 progeny.</title>
        <authorList>
            <person name="Scaglione D."/>
            <person name="Reyes-Chin-Wo S."/>
            <person name="Acquadro A."/>
            <person name="Froenicke L."/>
            <person name="Portis E."/>
            <person name="Beitel C."/>
            <person name="Tirone M."/>
            <person name="Mauro R."/>
            <person name="Lo Monaco A."/>
            <person name="Mauromicale G."/>
            <person name="Faccioli P."/>
            <person name="Cattivelli L."/>
            <person name="Rieseberg L."/>
            <person name="Michelmore R."/>
            <person name="Lanteri S."/>
        </authorList>
    </citation>
    <scope>NUCLEOTIDE SEQUENCE [LARGE SCALE GENOMIC DNA]</scope>
    <source>
        <strain evidence="3">2C</strain>
    </source>
</reference>
<keyword evidence="1" id="KW-1133">Transmembrane helix</keyword>
<evidence type="ECO:0000313" key="3">
    <source>
        <dbReference type="EMBL" id="KVI04641.1"/>
    </source>
</evidence>
<dbReference type="Proteomes" id="UP000243975">
    <property type="component" value="Unassembled WGS sequence"/>
</dbReference>
<evidence type="ECO:0000259" key="2">
    <source>
        <dbReference type="Pfam" id="PF13012"/>
    </source>
</evidence>
<proteinExistence type="predicted"/>
<gene>
    <name evidence="3" type="ORF">Ccrd_017044</name>
</gene>
<keyword evidence="1" id="KW-0472">Membrane</keyword>
<sequence>MTIHSNHQYIIARSSFIVFFNRASMVFFMLRIRLGFQSRISIPDGLQEEYVIIRFDYFEATTVDKLPTDMEGMEATMERMLALIDDTYKYVGDVVKCLVAPDNNVGKFISETILRGSMKN</sequence>
<protein>
    <recommendedName>
        <fullName evidence="2">EIF3F/CSN6-like C-terminal domain-containing protein</fullName>
    </recommendedName>
</protein>
<name>A0A103Y8U5_CYNCS</name>
<evidence type="ECO:0000313" key="4">
    <source>
        <dbReference type="Proteomes" id="UP000243975"/>
    </source>
</evidence>
<dbReference type="InterPro" id="IPR024969">
    <property type="entry name" value="EIF3F/CSN6-like_C"/>
</dbReference>
<dbReference type="STRING" id="59895.A0A103Y8U5"/>
<feature type="domain" description="EIF3F/CSN6-like C-terminal" evidence="2">
    <location>
        <begin position="61"/>
        <end position="113"/>
    </location>
</feature>
<dbReference type="Pfam" id="PF13012">
    <property type="entry name" value="MitMem_reg"/>
    <property type="match status" value="1"/>
</dbReference>
<dbReference type="EMBL" id="LEKV01001954">
    <property type="protein sequence ID" value="KVI04641.1"/>
    <property type="molecule type" value="Genomic_DNA"/>
</dbReference>
<dbReference type="Gramene" id="KVI04641">
    <property type="protein sequence ID" value="KVI04641"/>
    <property type="gene ID" value="Ccrd_017044"/>
</dbReference>
<evidence type="ECO:0000256" key="1">
    <source>
        <dbReference type="SAM" id="Phobius"/>
    </source>
</evidence>
<organism evidence="3 4">
    <name type="scientific">Cynara cardunculus var. scolymus</name>
    <name type="common">Globe artichoke</name>
    <name type="synonym">Cynara scolymus</name>
    <dbReference type="NCBI Taxonomy" id="59895"/>
    <lineage>
        <taxon>Eukaryota</taxon>
        <taxon>Viridiplantae</taxon>
        <taxon>Streptophyta</taxon>
        <taxon>Embryophyta</taxon>
        <taxon>Tracheophyta</taxon>
        <taxon>Spermatophyta</taxon>
        <taxon>Magnoliopsida</taxon>
        <taxon>eudicotyledons</taxon>
        <taxon>Gunneridae</taxon>
        <taxon>Pentapetalae</taxon>
        <taxon>asterids</taxon>
        <taxon>campanulids</taxon>
        <taxon>Asterales</taxon>
        <taxon>Asteraceae</taxon>
        <taxon>Carduoideae</taxon>
        <taxon>Cardueae</taxon>
        <taxon>Carduinae</taxon>
        <taxon>Cynara</taxon>
    </lineage>
</organism>
<keyword evidence="4" id="KW-1185">Reference proteome</keyword>
<keyword evidence="1" id="KW-0812">Transmembrane</keyword>
<accession>A0A103Y8U5</accession>
<dbReference type="AlphaFoldDB" id="A0A103Y8U5"/>
<comment type="caution">
    <text evidence="3">The sequence shown here is derived from an EMBL/GenBank/DDBJ whole genome shotgun (WGS) entry which is preliminary data.</text>
</comment>
<feature type="transmembrane region" description="Helical" evidence="1">
    <location>
        <begin position="12"/>
        <end position="30"/>
    </location>
</feature>